<evidence type="ECO:0000313" key="9">
    <source>
        <dbReference type="EMBL" id="KAH9844103.1"/>
    </source>
</evidence>
<comment type="caution">
    <text evidence="9">The sequence shown here is derived from an EMBL/GenBank/DDBJ whole genome shotgun (WGS) entry which is preliminary data.</text>
</comment>
<evidence type="ECO:0000256" key="1">
    <source>
        <dbReference type="ARBA" id="ARBA00008361"/>
    </source>
</evidence>
<evidence type="ECO:0000256" key="7">
    <source>
        <dbReference type="SAM" id="MobiDB-lite"/>
    </source>
</evidence>
<dbReference type="RefSeq" id="XP_047784913.1">
    <property type="nucleotide sequence ID" value="XM_047919921.1"/>
</dbReference>
<name>A0ABQ8KYK5_9APHY</name>
<protein>
    <recommendedName>
        <fullName evidence="6">RNA methyltransferase</fullName>
        <ecNumber evidence="6">2.1.1.-</ecNumber>
    </recommendedName>
</protein>
<accession>A0ABQ8KYK5</accession>
<gene>
    <name evidence="9" type="ORF">C8Q71DRAFT_696531</name>
</gene>
<keyword evidence="3 6" id="KW-0808">Transferase</keyword>
<dbReference type="InterPro" id="IPR039772">
    <property type="entry name" value="Bin3-like"/>
</dbReference>
<dbReference type="GeneID" id="72000653"/>
<dbReference type="InterPro" id="IPR041698">
    <property type="entry name" value="Methyltransf_25"/>
</dbReference>
<reference evidence="9 10" key="1">
    <citation type="journal article" date="2021" name="Environ. Microbiol.">
        <title>Gene family expansions and transcriptome signatures uncover fungal adaptations to wood decay.</title>
        <authorList>
            <person name="Hage H."/>
            <person name="Miyauchi S."/>
            <person name="Viragh M."/>
            <person name="Drula E."/>
            <person name="Min B."/>
            <person name="Chaduli D."/>
            <person name="Navarro D."/>
            <person name="Favel A."/>
            <person name="Norest M."/>
            <person name="Lesage-Meessen L."/>
            <person name="Balint B."/>
            <person name="Merenyi Z."/>
            <person name="de Eugenio L."/>
            <person name="Morin E."/>
            <person name="Martinez A.T."/>
            <person name="Baldrian P."/>
            <person name="Stursova M."/>
            <person name="Martinez M.J."/>
            <person name="Novotny C."/>
            <person name="Magnuson J.K."/>
            <person name="Spatafora J.W."/>
            <person name="Maurice S."/>
            <person name="Pangilinan J."/>
            <person name="Andreopoulos W."/>
            <person name="LaButti K."/>
            <person name="Hundley H."/>
            <person name="Na H."/>
            <person name="Kuo A."/>
            <person name="Barry K."/>
            <person name="Lipzen A."/>
            <person name="Henrissat B."/>
            <person name="Riley R."/>
            <person name="Ahrendt S."/>
            <person name="Nagy L.G."/>
            <person name="Grigoriev I.V."/>
            <person name="Martin F."/>
            <person name="Rosso M.N."/>
        </authorList>
    </citation>
    <scope>NUCLEOTIDE SEQUENCE [LARGE SCALE GENOMIC DNA]</scope>
    <source>
        <strain evidence="9 10">CIRM-BRFM 1785</strain>
    </source>
</reference>
<dbReference type="EMBL" id="JADCUA010000001">
    <property type="protein sequence ID" value="KAH9844103.1"/>
    <property type="molecule type" value="Genomic_DNA"/>
</dbReference>
<dbReference type="CDD" id="cd02440">
    <property type="entry name" value="AdoMet_MTases"/>
    <property type="match status" value="1"/>
</dbReference>
<dbReference type="SUPFAM" id="SSF53335">
    <property type="entry name" value="S-adenosyl-L-methionine-dependent methyltransferases"/>
    <property type="match status" value="1"/>
</dbReference>
<evidence type="ECO:0000256" key="4">
    <source>
        <dbReference type="ARBA" id="ARBA00022691"/>
    </source>
</evidence>
<feature type="compositionally biased region" description="Basic and acidic residues" evidence="7">
    <location>
        <begin position="96"/>
        <end position="105"/>
    </location>
</feature>
<dbReference type="PROSITE" id="PS51515">
    <property type="entry name" value="BIN3_SAM"/>
    <property type="match status" value="1"/>
</dbReference>
<proteinExistence type="inferred from homology"/>
<evidence type="ECO:0000259" key="8">
    <source>
        <dbReference type="PROSITE" id="PS51515"/>
    </source>
</evidence>
<dbReference type="PANTHER" id="PTHR12315:SF0">
    <property type="entry name" value="7SK SNRNA METHYLPHOSPHATE CAPPING ENZYME"/>
    <property type="match status" value="1"/>
</dbReference>
<dbReference type="Pfam" id="PF06859">
    <property type="entry name" value="Bin3"/>
    <property type="match status" value="1"/>
</dbReference>
<sequence length="286" mass="32614">MASSSSSTPIHGNYHGYYIKRPFANDPRVAVLPASIFEGARVLDVGCNEGWVTCEIAQSKGAKKVVGVDIDDKLVRLAWKRRRHVWTLQDPFTSGKHQEEHETQPVRKRRKVDGDNGEAEASKPSLQADYFPASFEHMFSPLPIPPVDYPDGPGRTEFPHNLTFRAADWVNNEILEDKEGYDAVLAFSISKWIHLNGEDEGLMRFFRRVHSVLRVGGTFVLEPQEWESYHKARRMNPKLKSLEHLKLRPDDFERILRDIGFGPPEHLGKIGEGGFKRPIDVYTKLN</sequence>
<dbReference type="InterPro" id="IPR024160">
    <property type="entry name" value="BIN3_SAM-bd_dom"/>
</dbReference>
<organism evidence="9 10">
    <name type="scientific">Rhodofomes roseus</name>
    <dbReference type="NCBI Taxonomy" id="34475"/>
    <lineage>
        <taxon>Eukaryota</taxon>
        <taxon>Fungi</taxon>
        <taxon>Dikarya</taxon>
        <taxon>Basidiomycota</taxon>
        <taxon>Agaricomycotina</taxon>
        <taxon>Agaricomycetes</taxon>
        <taxon>Polyporales</taxon>
        <taxon>Rhodofomes</taxon>
    </lineage>
</organism>
<evidence type="ECO:0000256" key="3">
    <source>
        <dbReference type="ARBA" id="ARBA00022679"/>
    </source>
</evidence>
<keyword evidence="2 6" id="KW-0489">Methyltransferase</keyword>
<keyword evidence="4 5" id="KW-0949">S-adenosyl-L-methionine</keyword>
<dbReference type="EC" id="2.1.1.-" evidence="6"/>
<evidence type="ECO:0000256" key="6">
    <source>
        <dbReference type="RuleBase" id="RU367087"/>
    </source>
</evidence>
<dbReference type="Proteomes" id="UP000814176">
    <property type="component" value="Unassembled WGS sequence"/>
</dbReference>
<dbReference type="Gene3D" id="3.40.50.150">
    <property type="entry name" value="Vaccinia Virus protein VP39"/>
    <property type="match status" value="1"/>
</dbReference>
<evidence type="ECO:0000313" key="10">
    <source>
        <dbReference type="Proteomes" id="UP000814176"/>
    </source>
</evidence>
<feature type="region of interest" description="Disordered" evidence="7">
    <location>
        <begin position="93"/>
        <end position="123"/>
    </location>
</feature>
<dbReference type="InterPro" id="IPR029063">
    <property type="entry name" value="SAM-dependent_MTases_sf"/>
</dbReference>
<dbReference type="InterPro" id="IPR010675">
    <property type="entry name" value="Bin3_C"/>
</dbReference>
<dbReference type="PANTHER" id="PTHR12315">
    <property type="entry name" value="BICOID-INTERACTING PROTEIN RELATED"/>
    <property type="match status" value="1"/>
</dbReference>
<comment type="similarity">
    <text evidence="1 6">Belongs to the methyltransferase superfamily.</text>
</comment>
<feature type="domain" description="Bin3-type SAM" evidence="8">
    <location>
        <begin position="26"/>
        <end position="286"/>
    </location>
</feature>
<dbReference type="Pfam" id="PF13649">
    <property type="entry name" value="Methyltransf_25"/>
    <property type="match status" value="1"/>
</dbReference>
<keyword evidence="10" id="KW-1185">Reference proteome</keyword>
<evidence type="ECO:0000256" key="2">
    <source>
        <dbReference type="ARBA" id="ARBA00022603"/>
    </source>
</evidence>
<evidence type="ECO:0000256" key="5">
    <source>
        <dbReference type="PROSITE-ProRule" id="PRU00848"/>
    </source>
</evidence>